<dbReference type="Pfam" id="PF00440">
    <property type="entry name" value="TetR_N"/>
    <property type="match status" value="1"/>
</dbReference>
<dbReference type="GO" id="GO:0000976">
    <property type="term" value="F:transcription cis-regulatory region binding"/>
    <property type="evidence" value="ECO:0007669"/>
    <property type="project" value="TreeGrafter"/>
</dbReference>
<dbReference type="SUPFAM" id="SSF48498">
    <property type="entry name" value="Tetracyclin repressor-like, C-terminal domain"/>
    <property type="match status" value="1"/>
</dbReference>
<evidence type="ECO:0000256" key="4">
    <source>
        <dbReference type="PROSITE-ProRule" id="PRU00335"/>
    </source>
</evidence>
<dbReference type="Pfam" id="PF14246">
    <property type="entry name" value="TetR_C_7"/>
    <property type="match status" value="1"/>
</dbReference>
<accession>A0A2T0MPF2</accession>
<dbReference type="AlphaFoldDB" id="A0A2T0MPF2"/>
<organism evidence="6 7">
    <name type="scientific">Nonomuraea fuscirosea</name>
    <dbReference type="NCBI Taxonomy" id="1291556"/>
    <lineage>
        <taxon>Bacteria</taxon>
        <taxon>Bacillati</taxon>
        <taxon>Actinomycetota</taxon>
        <taxon>Actinomycetes</taxon>
        <taxon>Streptosporangiales</taxon>
        <taxon>Streptosporangiaceae</taxon>
        <taxon>Nonomuraea</taxon>
    </lineage>
</organism>
<dbReference type="Proteomes" id="UP000238312">
    <property type="component" value="Unassembled WGS sequence"/>
</dbReference>
<dbReference type="InterPro" id="IPR036271">
    <property type="entry name" value="Tet_transcr_reg_TetR-rel_C_sf"/>
</dbReference>
<evidence type="ECO:0000256" key="2">
    <source>
        <dbReference type="ARBA" id="ARBA00023125"/>
    </source>
</evidence>
<keyword evidence="2 4" id="KW-0238">DNA-binding</keyword>
<sequence>MGTRDVILDAAAEVMAERGLANVTTRQIAGAAGFTEAALYKHFTNKADLLVAVIRERSPGFTQLAQALKGDNSLLDDLTAAARAAIDFYRTGFPMLASIFADPGTLAAHKEELRRQGAGPHMANQAVAAYLRAQQKAGRVRRDADVTAAAGLLLGACFQHAFLSHMSAPGHDDDGEAAASFARTLLESLTD</sequence>
<dbReference type="InterPro" id="IPR050109">
    <property type="entry name" value="HTH-type_TetR-like_transc_reg"/>
</dbReference>
<dbReference type="Gene3D" id="1.10.10.60">
    <property type="entry name" value="Homeodomain-like"/>
    <property type="match status" value="1"/>
</dbReference>
<dbReference type="PANTHER" id="PTHR30055">
    <property type="entry name" value="HTH-TYPE TRANSCRIPTIONAL REGULATOR RUTR"/>
    <property type="match status" value="1"/>
</dbReference>
<comment type="caution">
    <text evidence="6">The sequence shown here is derived from an EMBL/GenBank/DDBJ whole genome shotgun (WGS) entry which is preliminary data.</text>
</comment>
<keyword evidence="1" id="KW-0805">Transcription regulation</keyword>
<dbReference type="Gene3D" id="1.10.357.10">
    <property type="entry name" value="Tetracycline Repressor, domain 2"/>
    <property type="match status" value="1"/>
</dbReference>
<dbReference type="PROSITE" id="PS50977">
    <property type="entry name" value="HTH_TETR_2"/>
    <property type="match status" value="1"/>
</dbReference>
<dbReference type="GO" id="GO:0003700">
    <property type="term" value="F:DNA-binding transcription factor activity"/>
    <property type="evidence" value="ECO:0007669"/>
    <property type="project" value="TreeGrafter"/>
</dbReference>
<dbReference type="InterPro" id="IPR039536">
    <property type="entry name" value="TetR_C_Proteobacteria"/>
</dbReference>
<dbReference type="InterPro" id="IPR009057">
    <property type="entry name" value="Homeodomain-like_sf"/>
</dbReference>
<dbReference type="PANTHER" id="PTHR30055:SF234">
    <property type="entry name" value="HTH-TYPE TRANSCRIPTIONAL REGULATOR BETI"/>
    <property type="match status" value="1"/>
</dbReference>
<keyword evidence="7" id="KW-1185">Reference proteome</keyword>
<gene>
    <name evidence="6" type="ORF">B0I32_11847</name>
</gene>
<reference evidence="6 7" key="1">
    <citation type="submission" date="2018-03" db="EMBL/GenBank/DDBJ databases">
        <title>Genomic Encyclopedia of Type Strains, Phase III (KMG-III): the genomes of soil and plant-associated and newly described type strains.</title>
        <authorList>
            <person name="Whitman W."/>
        </authorList>
    </citation>
    <scope>NUCLEOTIDE SEQUENCE [LARGE SCALE GENOMIC DNA]</scope>
    <source>
        <strain evidence="6 7">CGMCC 4.7104</strain>
    </source>
</reference>
<dbReference type="SUPFAM" id="SSF46689">
    <property type="entry name" value="Homeodomain-like"/>
    <property type="match status" value="1"/>
</dbReference>
<protein>
    <submittedName>
        <fullName evidence="6">TetR family transcriptional regulator</fullName>
    </submittedName>
</protein>
<feature type="DNA-binding region" description="H-T-H motif" evidence="4">
    <location>
        <begin position="24"/>
        <end position="43"/>
    </location>
</feature>
<feature type="domain" description="HTH tetR-type" evidence="5">
    <location>
        <begin position="1"/>
        <end position="61"/>
    </location>
</feature>
<dbReference type="RefSeq" id="WP_106247347.1">
    <property type="nucleotide sequence ID" value="NZ_JBFAIB010000001.1"/>
</dbReference>
<evidence type="ECO:0000313" key="7">
    <source>
        <dbReference type="Proteomes" id="UP000238312"/>
    </source>
</evidence>
<dbReference type="InterPro" id="IPR001647">
    <property type="entry name" value="HTH_TetR"/>
</dbReference>
<proteinExistence type="predicted"/>
<evidence type="ECO:0000256" key="3">
    <source>
        <dbReference type="ARBA" id="ARBA00023163"/>
    </source>
</evidence>
<keyword evidence="3" id="KW-0804">Transcription</keyword>
<name>A0A2T0MPF2_9ACTN</name>
<evidence type="ECO:0000256" key="1">
    <source>
        <dbReference type="ARBA" id="ARBA00023015"/>
    </source>
</evidence>
<dbReference type="EMBL" id="PVNG01000018">
    <property type="protein sequence ID" value="PRX59908.1"/>
    <property type="molecule type" value="Genomic_DNA"/>
</dbReference>
<dbReference type="OrthoDB" id="3472897at2"/>
<evidence type="ECO:0000313" key="6">
    <source>
        <dbReference type="EMBL" id="PRX59908.1"/>
    </source>
</evidence>
<dbReference type="PRINTS" id="PR00455">
    <property type="entry name" value="HTHTETR"/>
</dbReference>
<evidence type="ECO:0000259" key="5">
    <source>
        <dbReference type="PROSITE" id="PS50977"/>
    </source>
</evidence>